<feature type="domain" description="LicD/FKTN/FKRP nucleotidyltransferase" evidence="2">
    <location>
        <begin position="101"/>
        <end position="314"/>
    </location>
</feature>
<name>A0A7V8HPY6_9BIFI</name>
<protein>
    <submittedName>
        <fullName evidence="3">Phosphorylcholine metabolism protein</fullName>
    </submittedName>
</protein>
<feature type="coiled-coil region" evidence="1">
    <location>
        <begin position="1"/>
        <end position="38"/>
    </location>
</feature>
<comment type="caution">
    <text evidence="3">The sequence shown here is derived from an EMBL/GenBank/DDBJ whole genome shotgun (WGS) entry which is preliminary data.</text>
</comment>
<accession>A0A7V8HPY6</accession>
<dbReference type="GO" id="GO:0009100">
    <property type="term" value="P:glycoprotein metabolic process"/>
    <property type="evidence" value="ECO:0007669"/>
    <property type="project" value="UniProtKB-ARBA"/>
</dbReference>
<organism evidence="3 4">
    <name type="scientific">Bifidobacterium pullorum</name>
    <dbReference type="NCBI Taxonomy" id="78448"/>
    <lineage>
        <taxon>Bacteria</taxon>
        <taxon>Bacillati</taxon>
        <taxon>Actinomycetota</taxon>
        <taxon>Actinomycetes</taxon>
        <taxon>Bifidobacteriales</taxon>
        <taxon>Bifidobacteriaceae</taxon>
        <taxon>Bifidobacterium</taxon>
    </lineage>
</organism>
<evidence type="ECO:0000313" key="4">
    <source>
        <dbReference type="Proteomes" id="UP000029109"/>
    </source>
</evidence>
<dbReference type="EMBL" id="JGZJ01000008">
    <property type="protein sequence ID" value="KFI82574.1"/>
    <property type="molecule type" value="Genomic_DNA"/>
</dbReference>
<dbReference type="InterPro" id="IPR007074">
    <property type="entry name" value="LicD/FKTN/FKRP_NTP_transf"/>
</dbReference>
<keyword evidence="1" id="KW-0175">Coiled coil</keyword>
<dbReference type="PANTHER" id="PTHR43404">
    <property type="entry name" value="LIPOPOLYSACCHARIDE CHOLINEPHOSPHOTRANSFERASE LICD"/>
    <property type="match status" value="1"/>
</dbReference>
<dbReference type="InterPro" id="IPR052942">
    <property type="entry name" value="LPS_cholinephosphotransferase"/>
</dbReference>
<sequence>MDALDVRITDLRRELATLAEETRRTVCLEEDNRRLLEEIRRAQIAEKGKNNVRFWALYRHDDESDLETRRRFFLTMPKVNGSTGVLQRVLAVMLMDFAGICKRLGITRYWMVGGTLLGAVRHRGFIPWDDDLDLGMMREDVYRLIDALKDDPDYQITVVWDYLAHCRQIRFKPRDERIPGFIDLFLFDWCAEVNEDVFEATVQARRDVIAEIDNNPEIGPAWADDVYQDADSRIGKAVSRAFDDKLASLASVGVGCSAENAVGVVRSFDNMDQPYGLAWICPLDMMFPCASLQFEGRMYPAPASYMYFLEHSYGDIYDLPDDIGLHWEHVSKKELKNMDHDVIEAYVRKARG</sequence>
<evidence type="ECO:0000313" key="3">
    <source>
        <dbReference type="EMBL" id="KFI82574.1"/>
    </source>
</evidence>
<dbReference type="PANTHER" id="PTHR43404:SF2">
    <property type="entry name" value="LIPOPOLYSACCHARIDE CHOLINEPHOSPHOTRANSFERASE LICD"/>
    <property type="match status" value="1"/>
</dbReference>
<reference evidence="3 4" key="1">
    <citation type="submission" date="2014-03" db="EMBL/GenBank/DDBJ databases">
        <title>Genomics of Bifidobacteria.</title>
        <authorList>
            <person name="Ventura M."/>
            <person name="Milani C."/>
            <person name="Lugli G.A."/>
        </authorList>
    </citation>
    <scope>NUCLEOTIDE SEQUENCE [LARGE SCALE GENOMIC DNA]</scope>
    <source>
        <strain evidence="3 4">LMG 21816</strain>
    </source>
</reference>
<dbReference type="AlphaFoldDB" id="A0A7V8HPY6"/>
<evidence type="ECO:0000259" key="2">
    <source>
        <dbReference type="Pfam" id="PF04991"/>
    </source>
</evidence>
<proteinExistence type="predicted"/>
<evidence type="ECO:0000256" key="1">
    <source>
        <dbReference type="SAM" id="Coils"/>
    </source>
</evidence>
<dbReference type="Pfam" id="PF04991">
    <property type="entry name" value="LicD"/>
    <property type="match status" value="1"/>
</dbReference>
<gene>
    <name evidence="3" type="ORF">BPULL_2159</name>
</gene>
<dbReference type="Proteomes" id="UP000029109">
    <property type="component" value="Unassembled WGS sequence"/>
</dbReference>